<proteinExistence type="predicted"/>
<dbReference type="CDD" id="cd06532">
    <property type="entry name" value="Glyco_transf_25"/>
    <property type="match status" value="1"/>
</dbReference>
<gene>
    <name evidence="2" type="ORF">A8145_10765</name>
</gene>
<dbReference type="InterPro" id="IPR002654">
    <property type="entry name" value="Glyco_trans_25"/>
</dbReference>
<feature type="domain" description="Glycosyl transferase family 25" evidence="1">
    <location>
        <begin position="2"/>
        <end position="174"/>
    </location>
</feature>
<organism evidence="2 3">
    <name type="scientific">Rhizobium loti</name>
    <name type="common">Mesorhizobium loti</name>
    <dbReference type="NCBI Taxonomy" id="381"/>
    <lineage>
        <taxon>Bacteria</taxon>
        <taxon>Pseudomonadati</taxon>
        <taxon>Pseudomonadota</taxon>
        <taxon>Alphaproteobacteria</taxon>
        <taxon>Hyphomicrobiales</taxon>
        <taxon>Phyllobacteriaceae</taxon>
        <taxon>Mesorhizobium</taxon>
    </lineage>
</organism>
<dbReference type="GO" id="GO:0016740">
    <property type="term" value="F:transferase activity"/>
    <property type="evidence" value="ECO:0007669"/>
    <property type="project" value="UniProtKB-KW"/>
</dbReference>
<evidence type="ECO:0000313" key="3">
    <source>
        <dbReference type="Proteomes" id="UP000093737"/>
    </source>
</evidence>
<protein>
    <submittedName>
        <fullName evidence="2">Glycosyl transferase</fullName>
    </submittedName>
</protein>
<dbReference type="EMBL" id="LYTK01000012">
    <property type="protein sequence ID" value="OBQ64751.1"/>
    <property type="molecule type" value="Genomic_DNA"/>
</dbReference>
<keyword evidence="2" id="KW-0808">Transferase</keyword>
<comment type="caution">
    <text evidence="2">The sequence shown here is derived from an EMBL/GenBank/DDBJ whole genome shotgun (WGS) entry which is preliminary data.</text>
</comment>
<evidence type="ECO:0000259" key="1">
    <source>
        <dbReference type="Pfam" id="PF01755"/>
    </source>
</evidence>
<name>A0A6M7TVE7_RHILI</name>
<dbReference type="Proteomes" id="UP000093737">
    <property type="component" value="Unassembled WGS sequence"/>
</dbReference>
<dbReference type="Pfam" id="PF01755">
    <property type="entry name" value="Glyco_transf_25"/>
    <property type="match status" value="1"/>
</dbReference>
<evidence type="ECO:0000313" key="2">
    <source>
        <dbReference type="EMBL" id="OBQ64751.1"/>
    </source>
</evidence>
<dbReference type="RefSeq" id="WP_056569560.1">
    <property type="nucleotide sequence ID" value="NZ_CP033334.1"/>
</dbReference>
<sequence length="267" mass="30131">MKCLVINLDRSPDRLAHITAEFARIGIAFERIVAIDARDHPDLMLQPQHAMYSIRRLSHSEIACMHSHRACWAIIAQDDAPYGAVFEDDVVFSAKAGALLADVSWIPADADAVKLETFFIKTMTQRKRTAVGHGFSLVRLRRNHVGTAGYILSRQMARDLLDATAQASAAADDLVFNPAFPTSGEKTIYQLVPALCAQDQFVGDRLPSLLVEERDAAWDASGLTIKHRRPVTEKMRRETRRIVEWIIDYCRMRRYTVVPFDPPEADR</sequence>
<accession>A0A6M7TVE7</accession>
<dbReference type="AlphaFoldDB" id="A0A6M7TVE7"/>
<reference evidence="2 3" key="1">
    <citation type="submission" date="2016-05" db="EMBL/GenBank/DDBJ databases">
        <authorList>
            <person name="Ramsay J.P."/>
        </authorList>
    </citation>
    <scope>NUCLEOTIDE SEQUENCE [LARGE SCALE GENOMIC DNA]</scope>
    <source>
        <strain evidence="2 3">NZP2042</strain>
    </source>
</reference>